<dbReference type="Proteomes" id="UP000186804">
    <property type="component" value="Unassembled WGS sequence"/>
</dbReference>
<reference evidence="1 2" key="1">
    <citation type="submission" date="2016-10" db="EMBL/GenBank/DDBJ databases">
        <title>Reductive evolution of mitochondrial metabolism and differential evolution of invasion-related proteins in Cryptosporidium.</title>
        <authorList>
            <person name="Liu S."/>
            <person name="Roellig D.M."/>
            <person name="Guo Y."/>
            <person name="Li N."/>
            <person name="Frace M.A."/>
            <person name="Tang K."/>
            <person name="Zhang L."/>
            <person name="Feng Y."/>
            <person name="Xiao L."/>
        </authorList>
    </citation>
    <scope>NUCLEOTIDE SEQUENCE [LARGE SCALE GENOMIC DNA]</scope>
    <source>
        <strain evidence="1">30847</strain>
    </source>
</reference>
<proteinExistence type="predicted"/>
<gene>
    <name evidence="1" type="ORF">cand_010190</name>
</gene>
<dbReference type="VEuPathDB" id="CryptoDB:cand_010190"/>
<protein>
    <submittedName>
        <fullName evidence="1">Uncharacterized protein</fullName>
    </submittedName>
</protein>
<evidence type="ECO:0000313" key="1">
    <source>
        <dbReference type="EMBL" id="OII72853.1"/>
    </source>
</evidence>
<sequence length="105" mass="12556">MEDENNEIKKKIDPNKWAESFFSKCNKEENKEEKVLVNFDEDLFLSMVKPSGFYKIPIFYKYTRSDDIDKKWKDLRGILTRDYIKKSKLAQRQGKKKLINSLKGN</sequence>
<dbReference type="OrthoDB" id="344152at2759"/>
<dbReference type="AlphaFoldDB" id="A0A1J4MJ18"/>
<evidence type="ECO:0000313" key="2">
    <source>
        <dbReference type="Proteomes" id="UP000186804"/>
    </source>
</evidence>
<dbReference type="RefSeq" id="XP_067067091.1">
    <property type="nucleotide sequence ID" value="XM_067211258.1"/>
</dbReference>
<dbReference type="GeneID" id="92365204"/>
<accession>A0A1J4MJ18</accession>
<keyword evidence="2" id="KW-1185">Reference proteome</keyword>
<organism evidence="1 2">
    <name type="scientific">Cryptosporidium andersoni</name>
    <dbReference type="NCBI Taxonomy" id="117008"/>
    <lineage>
        <taxon>Eukaryota</taxon>
        <taxon>Sar</taxon>
        <taxon>Alveolata</taxon>
        <taxon>Apicomplexa</taxon>
        <taxon>Conoidasida</taxon>
        <taxon>Coccidia</taxon>
        <taxon>Eucoccidiorida</taxon>
        <taxon>Eimeriorina</taxon>
        <taxon>Cryptosporidiidae</taxon>
        <taxon>Cryptosporidium</taxon>
    </lineage>
</organism>
<comment type="caution">
    <text evidence="1">The sequence shown here is derived from an EMBL/GenBank/DDBJ whole genome shotgun (WGS) entry which is preliminary data.</text>
</comment>
<name>A0A1J4MJ18_9CRYT</name>
<dbReference type="EMBL" id="LRBS01000109">
    <property type="protein sequence ID" value="OII72853.1"/>
    <property type="molecule type" value="Genomic_DNA"/>
</dbReference>